<dbReference type="Gene3D" id="1.10.287.70">
    <property type="match status" value="1"/>
</dbReference>
<feature type="compositionally biased region" description="Polar residues" evidence="9">
    <location>
        <begin position="686"/>
        <end position="715"/>
    </location>
</feature>
<dbReference type="AlphaFoldDB" id="A0A1J1IG84"/>
<proteinExistence type="inferred from homology"/>
<feature type="domain" description="Potassium channel" evidence="11">
    <location>
        <begin position="186"/>
        <end position="267"/>
    </location>
</feature>
<feature type="compositionally biased region" description="Polar residues" evidence="9">
    <location>
        <begin position="551"/>
        <end position="561"/>
    </location>
</feature>
<gene>
    <name evidence="12" type="ORF">CLUMA_CG012564</name>
</gene>
<dbReference type="Proteomes" id="UP000183832">
    <property type="component" value="Unassembled WGS sequence"/>
</dbReference>
<dbReference type="PANTHER" id="PTHR11003:SF331">
    <property type="entry name" value="OPEN RECTIFIER POTASSIUM CHANNEL PROTEIN 1"/>
    <property type="match status" value="1"/>
</dbReference>
<evidence type="ECO:0000313" key="13">
    <source>
        <dbReference type="Proteomes" id="UP000183832"/>
    </source>
</evidence>
<organism evidence="12 13">
    <name type="scientific">Clunio marinus</name>
    <dbReference type="NCBI Taxonomy" id="568069"/>
    <lineage>
        <taxon>Eukaryota</taxon>
        <taxon>Metazoa</taxon>
        <taxon>Ecdysozoa</taxon>
        <taxon>Arthropoda</taxon>
        <taxon>Hexapoda</taxon>
        <taxon>Insecta</taxon>
        <taxon>Pterygota</taxon>
        <taxon>Neoptera</taxon>
        <taxon>Endopterygota</taxon>
        <taxon>Diptera</taxon>
        <taxon>Nematocera</taxon>
        <taxon>Chironomoidea</taxon>
        <taxon>Chironomidae</taxon>
        <taxon>Clunio</taxon>
    </lineage>
</organism>
<evidence type="ECO:0000256" key="6">
    <source>
        <dbReference type="ARBA" id="ARBA00023136"/>
    </source>
</evidence>
<dbReference type="GO" id="GO:0005886">
    <property type="term" value="C:plasma membrane"/>
    <property type="evidence" value="ECO:0007669"/>
    <property type="project" value="TreeGrafter"/>
</dbReference>
<feature type="compositionally biased region" description="Polar residues" evidence="9">
    <location>
        <begin position="572"/>
        <end position="581"/>
    </location>
</feature>
<keyword evidence="3 8" id="KW-0812">Transmembrane</keyword>
<feature type="region of interest" description="Disordered" evidence="9">
    <location>
        <begin position="683"/>
        <end position="745"/>
    </location>
</feature>
<feature type="region of interest" description="Disordered" evidence="9">
    <location>
        <begin position="764"/>
        <end position="791"/>
    </location>
</feature>
<keyword evidence="13" id="KW-1185">Reference proteome</keyword>
<keyword evidence="7 8" id="KW-0407">Ion channel</keyword>
<keyword evidence="6 10" id="KW-0472">Membrane</keyword>
<keyword evidence="4 10" id="KW-1133">Transmembrane helix</keyword>
<accession>A0A1J1IG84</accession>
<dbReference type="InterPro" id="IPR013099">
    <property type="entry name" value="K_chnl_dom"/>
</dbReference>
<keyword evidence="2 8" id="KW-0813">Transport</keyword>
<reference evidence="12 13" key="1">
    <citation type="submission" date="2015-04" db="EMBL/GenBank/DDBJ databases">
        <authorList>
            <person name="Syromyatnikov M.Y."/>
            <person name="Popov V.N."/>
        </authorList>
    </citation>
    <scope>NUCLEOTIDE SEQUENCE [LARGE SCALE GENOMIC DNA]</scope>
</reference>
<comment type="similarity">
    <text evidence="8">Belongs to the two pore domain potassium channel (TC 1.A.1.8) family.</text>
</comment>
<feature type="compositionally biased region" description="Polar residues" evidence="9">
    <location>
        <begin position="769"/>
        <end position="791"/>
    </location>
</feature>
<evidence type="ECO:0000259" key="11">
    <source>
        <dbReference type="Pfam" id="PF07885"/>
    </source>
</evidence>
<dbReference type="EMBL" id="CVRI01000050">
    <property type="protein sequence ID" value="CRK99224.1"/>
    <property type="molecule type" value="Genomic_DNA"/>
</dbReference>
<dbReference type="PRINTS" id="PR01333">
    <property type="entry name" value="2POREKCHANEL"/>
</dbReference>
<evidence type="ECO:0000256" key="1">
    <source>
        <dbReference type="ARBA" id="ARBA00004141"/>
    </source>
</evidence>
<feature type="transmembrane region" description="Helical" evidence="10">
    <location>
        <begin position="240"/>
        <end position="266"/>
    </location>
</feature>
<feature type="transmembrane region" description="Helical" evidence="10">
    <location>
        <begin position="209"/>
        <end position="228"/>
    </location>
</feature>
<evidence type="ECO:0000313" key="12">
    <source>
        <dbReference type="EMBL" id="CRK99224.1"/>
    </source>
</evidence>
<evidence type="ECO:0000256" key="2">
    <source>
        <dbReference type="ARBA" id="ARBA00022448"/>
    </source>
</evidence>
<feature type="transmembrane region" description="Helical" evidence="10">
    <location>
        <begin position="174"/>
        <end position="197"/>
    </location>
</feature>
<evidence type="ECO:0000256" key="4">
    <source>
        <dbReference type="ARBA" id="ARBA00022989"/>
    </source>
</evidence>
<dbReference type="OrthoDB" id="297496at2759"/>
<keyword evidence="5 8" id="KW-0406">Ion transport</keyword>
<dbReference type="PANTHER" id="PTHR11003">
    <property type="entry name" value="POTASSIUM CHANNEL, SUBFAMILY K"/>
    <property type="match status" value="1"/>
</dbReference>
<feature type="transmembrane region" description="Helical" evidence="10">
    <location>
        <begin position="6"/>
        <end position="26"/>
    </location>
</feature>
<dbReference type="FunFam" id="1.10.287.70:FF:000210">
    <property type="entry name" value="Open rectifier potassium channel protein 1"/>
    <property type="match status" value="1"/>
</dbReference>
<evidence type="ECO:0000256" key="9">
    <source>
        <dbReference type="SAM" id="MobiDB-lite"/>
    </source>
</evidence>
<evidence type="ECO:0000256" key="8">
    <source>
        <dbReference type="RuleBase" id="RU003857"/>
    </source>
</evidence>
<dbReference type="GO" id="GO:0022841">
    <property type="term" value="F:potassium ion leak channel activity"/>
    <property type="evidence" value="ECO:0007669"/>
    <property type="project" value="TreeGrafter"/>
</dbReference>
<evidence type="ECO:0000256" key="10">
    <source>
        <dbReference type="SAM" id="Phobius"/>
    </source>
</evidence>
<dbReference type="GO" id="GO:0030322">
    <property type="term" value="P:stabilization of membrane potential"/>
    <property type="evidence" value="ECO:0007669"/>
    <property type="project" value="TreeGrafter"/>
</dbReference>
<evidence type="ECO:0000256" key="3">
    <source>
        <dbReference type="ARBA" id="ARBA00022692"/>
    </source>
</evidence>
<dbReference type="InterPro" id="IPR003280">
    <property type="entry name" value="2pore_dom_K_chnl"/>
</dbReference>
<dbReference type="GO" id="GO:0015271">
    <property type="term" value="F:outward rectifier potassium channel activity"/>
    <property type="evidence" value="ECO:0007669"/>
    <property type="project" value="TreeGrafter"/>
</dbReference>
<evidence type="ECO:0000256" key="5">
    <source>
        <dbReference type="ARBA" id="ARBA00023065"/>
    </source>
</evidence>
<sequence length="824" mass="94986">MSPLQWLSLLLFYICYLLFGTCVFYYQERRLETLRRNAAYVDRLEVNALMIKYLSPNNTELQQLLLERVSDYCEQPLTHPSQDDFVAPYVWSFYHTFFFTFTVSSTIGYGNLSPNNTFGRMFTIFYALIGIPVHAILFAYLGEFWGRMFLRLYERYKKFKLSSNDNWVPPQFSLIVQIILYVIPAIIFFIFLPAFVFSYFEGWDYSISVYYSFITLTTIGFGDFVATFQPHQPSTFGNWYIFYQTFMFAWFFLGLGYLIMVIGFIIKGLRSKQIKRIEHQLAMNIKETRNKIWHGVSKDVGYIRKILNEVHLLKIKPIYIDKNEVSKKFFEHRSHSCPDLFRINYNDENEMMKRRRKRAYSECEKLANKNSISNSITTLHRVQSDSSLRLIDKAKTFSRENSQQSNQAGDFLTKLIVSLSDYRSDKEEPSSLYSTFNGINSLDDLQLFPSEQTFTSNLSFSGSEKGCITPPILRGQHYLTTSGVNFQNHEPHMTPSGWTWSGNNTIPFKADTTRTRFTKPKENLYKSSFAAKMRHYSETMTADISQDKGSDTGSNNSTISRLNPFRKKNAQKRTSIASTASPRLDTNFKFPKLKRHNSETSQTSQSNKSTTDLRFYRPNNFTPQSAKEEQNMLETTSIADLIRALEKVHTATVEAEQMQETLKKATKILSLRESLFSIKSPKKKNIPTNMRRQSTPQLSTTKPCRLHSSITSPQNTEEHRARILGDSNPFNRMPPPSYTSSPEPLKEPLKPALKQRFIVRPANIDSAPGNWTNSTTVATSPTQQQLSTQGKITWCPTTSSLAVVNEVRGSGRRKSNASIRDNNK</sequence>
<evidence type="ECO:0000256" key="7">
    <source>
        <dbReference type="ARBA" id="ARBA00023303"/>
    </source>
</evidence>
<comment type="subcellular location">
    <subcellularLocation>
        <location evidence="1">Membrane</location>
        <topology evidence="1">Multi-pass membrane protein</topology>
    </subcellularLocation>
</comment>
<feature type="domain" description="Potassium channel" evidence="11">
    <location>
        <begin position="90"/>
        <end position="144"/>
    </location>
</feature>
<feature type="transmembrane region" description="Helical" evidence="10">
    <location>
        <begin position="121"/>
        <end position="141"/>
    </location>
</feature>
<dbReference type="STRING" id="568069.A0A1J1IG84"/>
<feature type="compositionally biased region" description="Low complexity" evidence="9">
    <location>
        <begin position="599"/>
        <end position="610"/>
    </location>
</feature>
<dbReference type="Pfam" id="PF07885">
    <property type="entry name" value="Ion_trans_2"/>
    <property type="match status" value="2"/>
</dbReference>
<dbReference type="SUPFAM" id="SSF81324">
    <property type="entry name" value="Voltage-gated potassium channels"/>
    <property type="match status" value="2"/>
</dbReference>
<protein>
    <submittedName>
        <fullName evidence="12">CLUMA_CG012564, isoform A</fullName>
    </submittedName>
</protein>
<feature type="region of interest" description="Disordered" evidence="9">
    <location>
        <begin position="542"/>
        <end position="618"/>
    </location>
</feature>
<name>A0A1J1IG84_9DIPT</name>